<keyword evidence="9" id="KW-1185">Reference proteome</keyword>
<evidence type="ECO:0000259" key="7">
    <source>
        <dbReference type="Pfam" id="PF03772"/>
    </source>
</evidence>
<dbReference type="InterPro" id="IPR004477">
    <property type="entry name" value="ComEC_N"/>
</dbReference>
<gene>
    <name evidence="8" type="ORF">BC781_102835</name>
</gene>
<name>A0A315ZCI0_SEDFL</name>
<keyword evidence="3 6" id="KW-0812">Transmembrane</keyword>
<dbReference type="PANTHER" id="PTHR30619">
    <property type="entry name" value="DNA INTERNALIZATION/COMPETENCE PROTEIN COMEC/REC2"/>
    <property type="match status" value="1"/>
</dbReference>
<feature type="transmembrane region" description="Helical" evidence="6">
    <location>
        <begin position="378"/>
        <end position="403"/>
    </location>
</feature>
<evidence type="ECO:0000256" key="1">
    <source>
        <dbReference type="ARBA" id="ARBA00004651"/>
    </source>
</evidence>
<dbReference type="AlphaFoldDB" id="A0A315ZCI0"/>
<evidence type="ECO:0000256" key="2">
    <source>
        <dbReference type="ARBA" id="ARBA00022475"/>
    </source>
</evidence>
<feature type="transmembrane region" description="Helical" evidence="6">
    <location>
        <begin position="250"/>
        <end position="270"/>
    </location>
</feature>
<reference evidence="8 9" key="1">
    <citation type="submission" date="2018-03" db="EMBL/GenBank/DDBJ databases">
        <title>Genomic Encyclopedia of Archaeal and Bacterial Type Strains, Phase II (KMG-II): from individual species to whole genera.</title>
        <authorList>
            <person name="Goeker M."/>
        </authorList>
    </citation>
    <scope>NUCLEOTIDE SEQUENCE [LARGE SCALE GENOMIC DNA]</scope>
    <source>
        <strain evidence="8 9">DSM 28229</strain>
    </source>
</reference>
<accession>A0A315ZCI0</accession>
<dbReference type="NCBIfam" id="TIGR00360">
    <property type="entry name" value="ComEC_N-term"/>
    <property type="match status" value="1"/>
</dbReference>
<dbReference type="PANTHER" id="PTHR30619:SF1">
    <property type="entry name" value="RECOMBINATION PROTEIN 2"/>
    <property type="match status" value="1"/>
</dbReference>
<keyword evidence="4 6" id="KW-1133">Transmembrane helix</keyword>
<evidence type="ECO:0000256" key="4">
    <source>
        <dbReference type="ARBA" id="ARBA00022989"/>
    </source>
</evidence>
<keyword evidence="5 6" id="KW-0472">Membrane</keyword>
<dbReference type="RefSeq" id="WP_158281447.1">
    <property type="nucleotide sequence ID" value="NZ_QGDO01000002.1"/>
</dbReference>
<evidence type="ECO:0000313" key="9">
    <source>
        <dbReference type="Proteomes" id="UP000245535"/>
    </source>
</evidence>
<comment type="subcellular location">
    <subcellularLocation>
        <location evidence="1">Cell membrane</location>
        <topology evidence="1">Multi-pass membrane protein</topology>
    </subcellularLocation>
</comment>
<proteinExistence type="predicted"/>
<feature type="transmembrane region" description="Helical" evidence="6">
    <location>
        <begin position="443"/>
        <end position="463"/>
    </location>
</feature>
<evidence type="ECO:0000313" key="8">
    <source>
        <dbReference type="EMBL" id="PWJ43286.1"/>
    </source>
</evidence>
<evidence type="ECO:0000256" key="6">
    <source>
        <dbReference type="SAM" id="Phobius"/>
    </source>
</evidence>
<feature type="transmembrane region" description="Helical" evidence="6">
    <location>
        <begin position="470"/>
        <end position="488"/>
    </location>
</feature>
<feature type="transmembrane region" description="Helical" evidence="6">
    <location>
        <begin position="216"/>
        <end position="238"/>
    </location>
</feature>
<dbReference type="OrthoDB" id="9761531at2"/>
<feature type="transmembrane region" description="Helical" evidence="6">
    <location>
        <begin position="410"/>
        <end position="431"/>
    </location>
</feature>
<feature type="transmembrane region" description="Helical" evidence="6">
    <location>
        <begin position="353"/>
        <end position="372"/>
    </location>
</feature>
<dbReference type="InterPro" id="IPR052159">
    <property type="entry name" value="Competence_DNA_uptake"/>
</dbReference>
<dbReference type="Pfam" id="PF03772">
    <property type="entry name" value="Competence"/>
    <property type="match status" value="1"/>
</dbReference>
<feature type="transmembrane region" description="Helical" evidence="6">
    <location>
        <begin position="21"/>
        <end position="40"/>
    </location>
</feature>
<evidence type="ECO:0000256" key="3">
    <source>
        <dbReference type="ARBA" id="ARBA00022692"/>
    </source>
</evidence>
<sequence length="647" mass="75792">MYGYLGFSIYFLGILFLKNKVIKNFILISTIVFLGLFTYLNHQEIKHSNHLYHQEEITSYLTKVTSYEKETEKFKVYNSEVISFEDSSQKIKASLGKVHLYLSKEDTSSKTLEFGDIIFIRDAPQKLFAQNSYERYLRNQQIYLQHFIYNDQWQILQKNKAQTLLHHVWALRKTLENKLLQIIKEPRQQELAIALLLGNKSSLNDSTKTAFAQSGLAHILAVSGLHVSLVLLFFLWIFKYWDRRPPLIRFFYFTFFMTVLWGYATITAFSPSVVRAALMLSIWLLGKALQRPTDAFNTVGLSAFIQLIINPNLLFDIGFQLSYTAVIGILYLYPKWIKVYRFSFIPLQKLWEASLISLAAQLGTLPLCLYYFHQFPSYFLFSNIAITFLIPLVIGSGFLTLICSLISESIALYCSYLYDFFSDIMVYIAHFFSSLPYSTLSDIYLSSSELILLYLLIVTIILAFEYRSILSLRISLISGFLLLSSFTFKKIEDHTNEFFEIRYTKQDLFIAVKEYKLSPIIYTSSTTTNEKQLQAIFPNTYQQQFGKIDIIELDRLNKFYLWNYNGEKIIYFQSKKYDHTPSNICVDYLILTDKHQFNSTIKDLKFSPQKVIYLGYKDWNLQKWKSYFQTKNIEVIYPTEKNSYGIN</sequence>
<comment type="caution">
    <text evidence="8">The sequence shown here is derived from an EMBL/GenBank/DDBJ whole genome shotgun (WGS) entry which is preliminary data.</text>
</comment>
<feature type="transmembrane region" description="Helical" evidence="6">
    <location>
        <begin position="313"/>
        <end position="333"/>
    </location>
</feature>
<feature type="domain" description="ComEC/Rec2-related protein" evidence="7">
    <location>
        <begin position="195"/>
        <end position="464"/>
    </location>
</feature>
<dbReference type="Proteomes" id="UP000245535">
    <property type="component" value="Unassembled WGS sequence"/>
</dbReference>
<dbReference type="GO" id="GO:0005886">
    <property type="term" value="C:plasma membrane"/>
    <property type="evidence" value="ECO:0007669"/>
    <property type="project" value="UniProtKB-SubCell"/>
</dbReference>
<dbReference type="EMBL" id="QGDO01000002">
    <property type="protein sequence ID" value="PWJ43286.1"/>
    <property type="molecule type" value="Genomic_DNA"/>
</dbReference>
<organism evidence="8 9">
    <name type="scientific">Sediminitomix flava</name>
    <dbReference type="NCBI Taxonomy" id="379075"/>
    <lineage>
        <taxon>Bacteria</taxon>
        <taxon>Pseudomonadati</taxon>
        <taxon>Bacteroidota</taxon>
        <taxon>Cytophagia</taxon>
        <taxon>Cytophagales</taxon>
        <taxon>Flammeovirgaceae</taxon>
        <taxon>Sediminitomix</taxon>
    </lineage>
</organism>
<keyword evidence="2" id="KW-1003">Cell membrane</keyword>
<evidence type="ECO:0000256" key="5">
    <source>
        <dbReference type="ARBA" id="ARBA00023136"/>
    </source>
</evidence>
<protein>
    <submittedName>
        <fullName evidence="8">ComEC/Rec2-related protein</fullName>
    </submittedName>
</protein>